<dbReference type="PRINTS" id="PR00420">
    <property type="entry name" value="RNGMNOXGNASE"/>
</dbReference>
<sequence length="447" mass="47214">MTAGSFSSRDVGDPGPCDVCVVGAGPAGLLVGLLLARAGVRVTVLEKHGDFLRDFRGDTVHPSTLDVLDELGLGDRVDALPGRPVRALTATFADGTFRVADFSRLRIPHPYVLFLPQWDLLEMLAAAAAEYPTFLLLRNHAASGLLFDTPGGPARGVVATVPAAPSGRPEATRRQAEIRARLVIGADGRHSTVCAALDAAGRALTRHEFGTPMDVLWFRLPRWPDDPEGVALHVGAGRMLVLIDRGHYWQTAYLIPKDGREETLAAGTGALRAGVAALAPWLAGRVGAIVDAEDVAFLPVRLDRLRRWHSPGVLLIGDAAHAMSPVGGVGINLAVQDAVAAARMLAGPLRSGAGTAEVTRVLRAFQRRRWFPTAGTQLLQRGLGRGLIGPALAADAPVRSPRAVRLLDRQPALRGLAGRLVGVGLRPEHVDTPAPRQAPAHAPASPS</sequence>
<dbReference type="InterPro" id="IPR002938">
    <property type="entry name" value="FAD-bd"/>
</dbReference>
<evidence type="ECO:0000256" key="1">
    <source>
        <dbReference type="ARBA" id="ARBA00023002"/>
    </source>
</evidence>
<dbReference type="SUPFAM" id="SSF51905">
    <property type="entry name" value="FAD/NAD(P)-binding domain"/>
    <property type="match status" value="1"/>
</dbReference>
<evidence type="ECO:0000259" key="3">
    <source>
        <dbReference type="Pfam" id="PF01494"/>
    </source>
</evidence>
<dbReference type="PANTHER" id="PTHR43476:SF5">
    <property type="entry name" value="FAD-DEPENDENT MONOOXYGENASE"/>
    <property type="match status" value="1"/>
</dbReference>
<dbReference type="Pfam" id="PF01494">
    <property type="entry name" value="FAD_binding_3"/>
    <property type="match status" value="1"/>
</dbReference>
<dbReference type="EMBL" id="MOMC01000070">
    <property type="protein sequence ID" value="ONH24529.1"/>
    <property type="molecule type" value="Genomic_DNA"/>
</dbReference>
<dbReference type="GO" id="GO:0016491">
    <property type="term" value="F:oxidoreductase activity"/>
    <property type="evidence" value="ECO:0007669"/>
    <property type="project" value="UniProtKB-KW"/>
</dbReference>
<keyword evidence="5" id="KW-1185">Reference proteome</keyword>
<dbReference type="OrthoDB" id="9791689at2"/>
<accession>A0A1V2I2X9</accession>
<proteinExistence type="predicted"/>
<dbReference type="InterPro" id="IPR050631">
    <property type="entry name" value="PheA/TfdB_FAD_monoxygenase"/>
</dbReference>
<evidence type="ECO:0000313" key="4">
    <source>
        <dbReference type="EMBL" id="ONH24529.1"/>
    </source>
</evidence>
<dbReference type="Gene3D" id="3.50.50.60">
    <property type="entry name" value="FAD/NAD(P)-binding domain"/>
    <property type="match status" value="2"/>
</dbReference>
<protein>
    <recommendedName>
        <fullName evidence="3">FAD-binding domain-containing protein</fullName>
    </recommendedName>
</protein>
<reference evidence="5" key="1">
    <citation type="submission" date="2016-10" db="EMBL/GenBank/DDBJ databases">
        <title>Frankia sp. NRRL B-16386 Genome sequencing.</title>
        <authorList>
            <person name="Ghodhbane-Gtari F."/>
            <person name="Swanson E."/>
            <person name="Gueddou A."/>
            <person name="Hezbri K."/>
            <person name="Ktari K."/>
            <person name="Nouioui I."/>
            <person name="Morris K."/>
            <person name="Simpson S."/>
            <person name="Abebe-Akele F."/>
            <person name="Thomas K."/>
            <person name="Gtari M."/>
            <person name="Tisa L.S."/>
        </authorList>
    </citation>
    <scope>NUCLEOTIDE SEQUENCE [LARGE SCALE GENOMIC DNA]</scope>
    <source>
        <strain evidence="5">NRRL B-16386</strain>
    </source>
</reference>
<evidence type="ECO:0000256" key="2">
    <source>
        <dbReference type="SAM" id="MobiDB-lite"/>
    </source>
</evidence>
<dbReference type="PANTHER" id="PTHR43476">
    <property type="entry name" value="3-(3-HYDROXY-PHENYL)PROPIONATE/3-HYDROXYCINNAMIC ACID HYDROXYLASE"/>
    <property type="match status" value="1"/>
</dbReference>
<organism evidence="4 5">
    <name type="scientific">Pseudofrankia asymbiotica</name>
    <dbReference type="NCBI Taxonomy" id="1834516"/>
    <lineage>
        <taxon>Bacteria</taxon>
        <taxon>Bacillati</taxon>
        <taxon>Actinomycetota</taxon>
        <taxon>Actinomycetes</taxon>
        <taxon>Frankiales</taxon>
        <taxon>Frankiaceae</taxon>
        <taxon>Pseudofrankia</taxon>
    </lineage>
</organism>
<feature type="domain" description="FAD-binding" evidence="3">
    <location>
        <begin position="17"/>
        <end position="356"/>
    </location>
</feature>
<dbReference type="AlphaFoldDB" id="A0A1V2I2X9"/>
<dbReference type="GO" id="GO:0071949">
    <property type="term" value="F:FAD binding"/>
    <property type="evidence" value="ECO:0007669"/>
    <property type="project" value="InterPro"/>
</dbReference>
<feature type="compositionally biased region" description="Low complexity" evidence="2">
    <location>
        <begin position="433"/>
        <end position="447"/>
    </location>
</feature>
<gene>
    <name evidence="4" type="ORF">BL253_30005</name>
</gene>
<name>A0A1V2I2X9_9ACTN</name>
<keyword evidence="1" id="KW-0560">Oxidoreductase</keyword>
<dbReference type="InterPro" id="IPR036188">
    <property type="entry name" value="FAD/NAD-bd_sf"/>
</dbReference>
<dbReference type="STRING" id="1834516.BL253_30005"/>
<dbReference type="Proteomes" id="UP000188929">
    <property type="component" value="Unassembled WGS sequence"/>
</dbReference>
<comment type="caution">
    <text evidence="4">The sequence shown here is derived from an EMBL/GenBank/DDBJ whole genome shotgun (WGS) entry which is preliminary data.</text>
</comment>
<dbReference type="RefSeq" id="WP_076820756.1">
    <property type="nucleotide sequence ID" value="NZ_MOMC01000070.1"/>
</dbReference>
<feature type="region of interest" description="Disordered" evidence="2">
    <location>
        <begin position="427"/>
        <end position="447"/>
    </location>
</feature>
<evidence type="ECO:0000313" key="5">
    <source>
        <dbReference type="Proteomes" id="UP000188929"/>
    </source>
</evidence>